<feature type="region of interest" description="Disordered" evidence="1">
    <location>
        <begin position="234"/>
        <end position="258"/>
    </location>
</feature>
<accession>A0A167LJM1</accession>
<evidence type="ECO:0000259" key="2">
    <source>
        <dbReference type="Pfam" id="PF13926"/>
    </source>
</evidence>
<dbReference type="InterPro" id="IPR025451">
    <property type="entry name" value="DUF4211"/>
</dbReference>
<feature type="compositionally biased region" description="Acidic residues" evidence="1">
    <location>
        <begin position="54"/>
        <end position="64"/>
    </location>
</feature>
<dbReference type="STRING" id="1330018.A0A167LJM1"/>
<sequence>MYASPHISAVESHADAMIVIIESKLRGKRNTKMSAFQQNLERLKRKRAGKSVDDDVEEEEEEVEEAPKPFRGARPGVIELDSDSDEVPDPPEGAEQEDDDAWLVEDDGDAASVDLPAEYNMHSYQDASHHFKVVCQLFVHLIVTAGENRKSRQKLLDTEYFKIAINALRRSIGSTHESLVASSVWRPEFRRVLEAKPKLWLERMSSSWPGCDACHLGARISTIEAHVKGRKWGGLLNPDDPVSDSDKDSDADEDEDGEGEVMYRVGRICANRLRVYHEFSHWEHVLYDGLQDQIRLVRPDEHDESSNRPKRMFVHADAPEDVDDPDAIMDWLDRKAVIAVEWNRFKQMLESAQNLEKMRAEDDTMG</sequence>
<feature type="compositionally biased region" description="Acidic residues" evidence="1">
    <location>
        <begin position="241"/>
        <end position="258"/>
    </location>
</feature>
<dbReference type="Pfam" id="PF13926">
    <property type="entry name" value="DUF4211"/>
    <property type="match status" value="1"/>
</dbReference>
<protein>
    <recommendedName>
        <fullName evidence="2">DUF4211 domain-containing protein</fullName>
    </recommendedName>
</protein>
<gene>
    <name evidence="3" type="ORF">CALVIDRAFT_577460</name>
</gene>
<organism evidence="3 4">
    <name type="scientific">Calocera viscosa (strain TUFC12733)</name>
    <dbReference type="NCBI Taxonomy" id="1330018"/>
    <lineage>
        <taxon>Eukaryota</taxon>
        <taxon>Fungi</taxon>
        <taxon>Dikarya</taxon>
        <taxon>Basidiomycota</taxon>
        <taxon>Agaricomycotina</taxon>
        <taxon>Dacrymycetes</taxon>
        <taxon>Dacrymycetales</taxon>
        <taxon>Dacrymycetaceae</taxon>
        <taxon>Calocera</taxon>
    </lineage>
</organism>
<dbReference type="EMBL" id="KV417287">
    <property type="protein sequence ID" value="KZO95754.1"/>
    <property type="molecule type" value="Genomic_DNA"/>
</dbReference>
<dbReference type="PANTHER" id="PTHR14689:SF0">
    <property type="entry name" value="COILED-COIL DOMAIN-CONTAINING PROTEIN 82"/>
    <property type="match status" value="1"/>
</dbReference>
<dbReference type="PANTHER" id="PTHR14689">
    <property type="entry name" value="PHORBOL-ESTER_DAG-TYPE DOMAIN-CONTAINING PROTEIN"/>
    <property type="match status" value="1"/>
</dbReference>
<name>A0A167LJM1_CALVF</name>
<evidence type="ECO:0000256" key="1">
    <source>
        <dbReference type="SAM" id="MobiDB-lite"/>
    </source>
</evidence>
<dbReference type="Proteomes" id="UP000076738">
    <property type="component" value="Unassembled WGS sequence"/>
</dbReference>
<evidence type="ECO:0000313" key="4">
    <source>
        <dbReference type="Proteomes" id="UP000076738"/>
    </source>
</evidence>
<dbReference type="GO" id="GO:0005634">
    <property type="term" value="C:nucleus"/>
    <property type="evidence" value="ECO:0007669"/>
    <property type="project" value="TreeGrafter"/>
</dbReference>
<evidence type="ECO:0000313" key="3">
    <source>
        <dbReference type="EMBL" id="KZO95754.1"/>
    </source>
</evidence>
<feature type="compositionally biased region" description="Acidic residues" evidence="1">
    <location>
        <begin position="80"/>
        <end position="101"/>
    </location>
</feature>
<dbReference type="AlphaFoldDB" id="A0A167LJM1"/>
<feature type="region of interest" description="Disordered" evidence="1">
    <location>
        <begin position="39"/>
        <end position="101"/>
    </location>
</feature>
<dbReference type="OrthoDB" id="21499at2759"/>
<reference evidence="3 4" key="1">
    <citation type="journal article" date="2016" name="Mol. Biol. Evol.">
        <title>Comparative Genomics of Early-Diverging Mushroom-Forming Fungi Provides Insights into the Origins of Lignocellulose Decay Capabilities.</title>
        <authorList>
            <person name="Nagy L.G."/>
            <person name="Riley R."/>
            <person name="Tritt A."/>
            <person name="Adam C."/>
            <person name="Daum C."/>
            <person name="Floudas D."/>
            <person name="Sun H."/>
            <person name="Yadav J.S."/>
            <person name="Pangilinan J."/>
            <person name="Larsson K.H."/>
            <person name="Matsuura K."/>
            <person name="Barry K."/>
            <person name="Labutti K."/>
            <person name="Kuo R."/>
            <person name="Ohm R.A."/>
            <person name="Bhattacharya S.S."/>
            <person name="Shirouzu T."/>
            <person name="Yoshinaga Y."/>
            <person name="Martin F.M."/>
            <person name="Grigoriev I.V."/>
            <person name="Hibbett D.S."/>
        </authorList>
    </citation>
    <scope>NUCLEOTIDE SEQUENCE [LARGE SCALE GENOMIC DNA]</scope>
    <source>
        <strain evidence="3 4">TUFC12733</strain>
    </source>
</reference>
<keyword evidence="4" id="KW-1185">Reference proteome</keyword>
<proteinExistence type="predicted"/>
<feature type="domain" description="DUF4211" evidence="2">
    <location>
        <begin position="103"/>
        <end position="231"/>
    </location>
</feature>